<organism evidence="1 2">
    <name type="scientific">Fannyhessea vaginae DSM 15829</name>
    <dbReference type="NCBI Taxonomy" id="525256"/>
    <lineage>
        <taxon>Bacteria</taxon>
        <taxon>Bacillati</taxon>
        <taxon>Actinomycetota</taxon>
        <taxon>Coriobacteriia</taxon>
        <taxon>Coriobacteriales</taxon>
        <taxon>Atopobiaceae</taxon>
        <taxon>Fannyhessea</taxon>
    </lineage>
</organism>
<dbReference type="Proteomes" id="UP000005947">
    <property type="component" value="Unassembled WGS sequence"/>
</dbReference>
<accession>F1T6F3</accession>
<dbReference type="EMBL" id="ACGK02000002">
    <property type="protein sequence ID" value="EGF22870.1"/>
    <property type="molecule type" value="Genomic_DNA"/>
</dbReference>
<reference evidence="1 2" key="1">
    <citation type="submission" date="2011-02" db="EMBL/GenBank/DDBJ databases">
        <authorList>
            <person name="Muzny D."/>
            <person name="Qin X."/>
            <person name="Buhay C."/>
            <person name="Dugan-Rocha S."/>
            <person name="Ding Y."/>
            <person name="Chen G."/>
            <person name="Hawes A."/>
            <person name="Holder M."/>
            <person name="Jhangiani S."/>
            <person name="Johnson A."/>
            <person name="Khan Z."/>
            <person name="Li Z."/>
            <person name="Liu W."/>
            <person name="Liu X."/>
            <person name="Perez L."/>
            <person name="Shen H."/>
            <person name="Wang Q."/>
            <person name="Watt J."/>
            <person name="Xi L."/>
            <person name="Xin Y."/>
            <person name="Zhou J."/>
            <person name="Deng J."/>
            <person name="Jiang H."/>
            <person name="Liu Y."/>
            <person name="Qu J."/>
            <person name="Song X.-Z."/>
            <person name="Zhang L."/>
            <person name="Villasana D."/>
            <person name="Johnson A."/>
            <person name="Liu J."/>
            <person name="Liyanage D."/>
            <person name="Lorensuhewa L."/>
            <person name="Robinson T."/>
            <person name="Song A."/>
            <person name="Song B.-B."/>
            <person name="Dinh H."/>
            <person name="Thornton R."/>
            <person name="Coyle M."/>
            <person name="Francisco L."/>
            <person name="Jackson L."/>
            <person name="Javaid M."/>
            <person name="Korchina V."/>
            <person name="Kovar C."/>
            <person name="Mata R."/>
            <person name="Mathew T."/>
            <person name="Ngo R."/>
            <person name="Nguyen L."/>
            <person name="Nguyen N."/>
            <person name="Okwuonu G."/>
            <person name="Ongeri F."/>
            <person name="Pham C."/>
            <person name="Simmons D."/>
            <person name="Wilczek-Boney K."/>
            <person name="Hale W."/>
            <person name="Jakkamsetti A."/>
            <person name="Pham P."/>
            <person name="Ruth R."/>
            <person name="San Lucas F."/>
            <person name="Warren J."/>
            <person name="Zhang J."/>
            <person name="Zhao Z."/>
            <person name="Zhou C."/>
            <person name="Zhu D."/>
            <person name="Lee S."/>
            <person name="Bess C."/>
            <person name="Blankenburg K."/>
            <person name="Forbes L."/>
            <person name="Fu Q."/>
            <person name="Gubbala S."/>
            <person name="Hirani K."/>
            <person name="Jayaseelan J.C."/>
            <person name="Lara F."/>
            <person name="Munidasa M."/>
            <person name="Palculict T."/>
            <person name="Patil S."/>
            <person name="Pu L.-L."/>
            <person name="Saada N."/>
            <person name="Tang L."/>
            <person name="Weissenberger G."/>
            <person name="Zhu Y."/>
            <person name="Hemphill L."/>
            <person name="Shang Y."/>
            <person name="Youmans B."/>
            <person name="Ayvaz T."/>
            <person name="Ross M."/>
            <person name="Santibanez J."/>
            <person name="Aqrawi P."/>
            <person name="Gross S."/>
            <person name="Joshi V."/>
            <person name="Fowler G."/>
            <person name="Nazareth L."/>
            <person name="Reid J."/>
            <person name="Worley K."/>
            <person name="Petrosino J."/>
            <person name="Highlander S."/>
            <person name="Gibbs R."/>
        </authorList>
    </citation>
    <scope>NUCLEOTIDE SEQUENCE [LARGE SCALE GENOMIC DNA]</scope>
    <source>
        <strain evidence="1 2">DSM 15829</strain>
    </source>
</reference>
<dbReference type="AlphaFoldDB" id="F1T6F3"/>
<keyword evidence="2" id="KW-1185">Reference proteome</keyword>
<dbReference type="eggNOG" id="COG5340">
    <property type="taxonomic scope" value="Bacteria"/>
</dbReference>
<evidence type="ECO:0000313" key="2">
    <source>
        <dbReference type="Proteomes" id="UP000005947"/>
    </source>
</evidence>
<dbReference type="Pfam" id="PF19570">
    <property type="entry name" value="DUF6088"/>
    <property type="match status" value="1"/>
</dbReference>
<dbReference type="InterPro" id="IPR045738">
    <property type="entry name" value="DUF6088"/>
</dbReference>
<evidence type="ECO:0008006" key="3">
    <source>
        <dbReference type="Google" id="ProtNLM"/>
    </source>
</evidence>
<sequence>MYNFRCKEVLYMTSITNQIENIMSENQGKIFSINDFYNLGTKNTIKSVLYRLNEENQIIRLIDGLYIKPKYSEILKEYSYPGVSEVAEKLADKFSWTIAPTGDTALNYTGLSTQIPNEYIYISDGAYREYLYRGKKIIFKHTTNRNITSYSKELSILIQAIKALGKDNINEEHIKKLAVFAQNIKEDLKEDTLRLPFWIQEVLEKIQEINHE</sequence>
<evidence type="ECO:0000313" key="1">
    <source>
        <dbReference type="EMBL" id="EGF22870.1"/>
    </source>
</evidence>
<protein>
    <recommendedName>
        <fullName evidence="3">Transcriptional regulator, AbiEi antitoxin, Type IV TA system</fullName>
    </recommendedName>
</protein>
<proteinExistence type="predicted"/>
<comment type="caution">
    <text evidence="1">The sequence shown here is derived from an EMBL/GenBank/DDBJ whole genome shotgun (WGS) entry which is preliminary data.</text>
</comment>
<gene>
    <name evidence="1" type="ORF">HMPREF0091_10865</name>
</gene>
<name>F1T6F3_9ACTN</name>